<reference evidence="2 3" key="1">
    <citation type="submission" date="2021-04" db="EMBL/GenBank/DDBJ databases">
        <title>Nocardia tengchongensis.</title>
        <authorList>
            <person name="Zhuang k."/>
            <person name="Ran Y."/>
            <person name="Li W."/>
        </authorList>
    </citation>
    <scope>NUCLEOTIDE SEQUENCE [LARGE SCALE GENOMIC DNA]</scope>
    <source>
        <strain evidence="2 3">CFH S0057</strain>
    </source>
</reference>
<proteinExistence type="predicted"/>
<dbReference type="Pfam" id="PF12697">
    <property type="entry name" value="Abhydrolase_6"/>
    <property type="match status" value="1"/>
</dbReference>
<name>A0ABX8CJM0_9NOCA</name>
<evidence type="ECO:0000313" key="3">
    <source>
        <dbReference type="Proteomes" id="UP000683310"/>
    </source>
</evidence>
<sequence length="337" mass="37729">MINQTRHLTSSLTTSQRLKILMVRPYHFYGTFVSSTKMITGRHTMAKIGRFKNAQAKADYLRAYDDLAAQWPVAATDLDVETSFGTTRVRKSGSGEGAPIVLLPGMPGMGLFWMPFIEEMAREHVVYTVDPMGWAGRSEQTAPLKGQHDIVRWLVEVFDGIGAERVHLAGYSGGSWLSLLFASQRSDRLASITMLEPDAASFLKPKWGLLFKFLFGGIRPTREKMEKFLEWMTPGVKLSEEMWTLTLAALKFRIAMPWSRLLPDEQLGRVTAPMLVLFGETTIANDAHAAAARARECIPGADIEIYPGVGHEMLWAIPETVIPRFLGFVEQHDQVRA</sequence>
<dbReference type="PANTHER" id="PTHR43798">
    <property type="entry name" value="MONOACYLGLYCEROL LIPASE"/>
    <property type="match status" value="1"/>
</dbReference>
<evidence type="ECO:0000313" key="2">
    <source>
        <dbReference type="EMBL" id="QVI20171.1"/>
    </source>
</evidence>
<dbReference type="InterPro" id="IPR050266">
    <property type="entry name" value="AB_hydrolase_sf"/>
</dbReference>
<dbReference type="Gene3D" id="3.40.50.1820">
    <property type="entry name" value="alpha/beta hydrolase"/>
    <property type="match status" value="1"/>
</dbReference>
<accession>A0ABX8CJM0</accession>
<dbReference type="PANTHER" id="PTHR43798:SF33">
    <property type="entry name" value="HYDROLASE, PUTATIVE (AFU_ORTHOLOGUE AFUA_2G14860)-RELATED"/>
    <property type="match status" value="1"/>
</dbReference>
<dbReference type="InterPro" id="IPR029058">
    <property type="entry name" value="AB_hydrolase_fold"/>
</dbReference>
<keyword evidence="2" id="KW-0378">Hydrolase</keyword>
<dbReference type="InterPro" id="IPR000073">
    <property type="entry name" value="AB_hydrolase_1"/>
</dbReference>
<feature type="domain" description="AB hydrolase-1" evidence="1">
    <location>
        <begin position="100"/>
        <end position="315"/>
    </location>
</feature>
<dbReference type="EMBL" id="CP074371">
    <property type="protein sequence ID" value="QVI20171.1"/>
    <property type="molecule type" value="Genomic_DNA"/>
</dbReference>
<organism evidence="2 3">
    <name type="scientific">Nocardia tengchongensis</name>
    <dbReference type="NCBI Taxonomy" id="2055889"/>
    <lineage>
        <taxon>Bacteria</taxon>
        <taxon>Bacillati</taxon>
        <taxon>Actinomycetota</taxon>
        <taxon>Actinomycetes</taxon>
        <taxon>Mycobacteriales</taxon>
        <taxon>Nocardiaceae</taxon>
        <taxon>Nocardia</taxon>
    </lineage>
</organism>
<gene>
    <name evidence="2" type="ORF">KHQ06_28610</name>
</gene>
<dbReference type="SUPFAM" id="SSF53474">
    <property type="entry name" value="alpha/beta-Hydrolases"/>
    <property type="match status" value="1"/>
</dbReference>
<dbReference type="Proteomes" id="UP000683310">
    <property type="component" value="Chromosome"/>
</dbReference>
<protein>
    <submittedName>
        <fullName evidence="2">Alpha/beta hydrolase</fullName>
    </submittedName>
</protein>
<keyword evidence="3" id="KW-1185">Reference proteome</keyword>
<dbReference type="GO" id="GO:0016787">
    <property type="term" value="F:hydrolase activity"/>
    <property type="evidence" value="ECO:0007669"/>
    <property type="project" value="UniProtKB-KW"/>
</dbReference>
<evidence type="ECO:0000259" key="1">
    <source>
        <dbReference type="Pfam" id="PF12697"/>
    </source>
</evidence>